<feature type="transmembrane region" description="Helical" evidence="6">
    <location>
        <begin position="175"/>
        <end position="196"/>
    </location>
</feature>
<evidence type="ECO:0000256" key="1">
    <source>
        <dbReference type="ARBA" id="ARBA00004651"/>
    </source>
</evidence>
<keyword evidence="5 6" id="KW-0472">Membrane</keyword>
<feature type="transmembrane region" description="Helical" evidence="6">
    <location>
        <begin position="313"/>
        <end position="336"/>
    </location>
</feature>
<feature type="transmembrane region" description="Helical" evidence="6">
    <location>
        <begin position="283"/>
        <end position="301"/>
    </location>
</feature>
<evidence type="ECO:0000256" key="3">
    <source>
        <dbReference type="ARBA" id="ARBA00022692"/>
    </source>
</evidence>
<feature type="transmembrane region" description="Helical" evidence="6">
    <location>
        <begin position="133"/>
        <end position="155"/>
    </location>
</feature>
<keyword evidence="3 6" id="KW-0812">Transmembrane</keyword>
<organism evidence="7 8">
    <name type="scientific">Muricoccus vinaceus</name>
    <dbReference type="NCBI Taxonomy" id="424704"/>
    <lineage>
        <taxon>Bacteria</taxon>
        <taxon>Pseudomonadati</taxon>
        <taxon>Pseudomonadota</taxon>
        <taxon>Alphaproteobacteria</taxon>
        <taxon>Acetobacterales</taxon>
        <taxon>Roseomonadaceae</taxon>
        <taxon>Muricoccus</taxon>
    </lineage>
</organism>
<dbReference type="PRINTS" id="PR00758">
    <property type="entry name" value="ARSENICPUMP"/>
</dbReference>
<feature type="transmembrane region" description="Helical" evidence="6">
    <location>
        <begin position="243"/>
        <end position="262"/>
    </location>
</feature>
<feature type="transmembrane region" description="Helical" evidence="6">
    <location>
        <begin position="55"/>
        <end position="77"/>
    </location>
</feature>
<dbReference type="PANTHER" id="PTHR43302:SF5">
    <property type="entry name" value="TRANSPORTER ARSB-RELATED"/>
    <property type="match status" value="1"/>
</dbReference>
<dbReference type="Proteomes" id="UP001589789">
    <property type="component" value="Unassembled WGS sequence"/>
</dbReference>
<proteinExistence type="predicted"/>
<feature type="transmembrane region" description="Helical" evidence="6">
    <location>
        <begin position="24"/>
        <end position="43"/>
    </location>
</feature>
<keyword evidence="4 6" id="KW-1133">Transmembrane helix</keyword>
<dbReference type="NCBIfam" id="NF011980">
    <property type="entry name" value="PRK15445.1"/>
    <property type="match status" value="1"/>
</dbReference>
<dbReference type="CDD" id="cd01118">
    <property type="entry name" value="ArsB_permease"/>
    <property type="match status" value="1"/>
</dbReference>
<keyword evidence="8" id="KW-1185">Reference proteome</keyword>
<name>A0ABV6IPH9_9PROT</name>
<evidence type="ECO:0000313" key="8">
    <source>
        <dbReference type="Proteomes" id="UP001589789"/>
    </source>
</evidence>
<dbReference type="NCBIfam" id="TIGR00935">
    <property type="entry name" value="2a45"/>
    <property type="match status" value="1"/>
</dbReference>
<evidence type="ECO:0000256" key="5">
    <source>
        <dbReference type="ARBA" id="ARBA00023136"/>
    </source>
</evidence>
<dbReference type="EMBL" id="JBHLVZ010000005">
    <property type="protein sequence ID" value="MFC0385485.1"/>
    <property type="molecule type" value="Genomic_DNA"/>
</dbReference>
<feature type="transmembrane region" description="Helical" evidence="6">
    <location>
        <begin position="216"/>
        <end position="237"/>
    </location>
</feature>
<dbReference type="Pfam" id="PF02040">
    <property type="entry name" value="ArsB"/>
    <property type="match status" value="1"/>
</dbReference>
<feature type="transmembrane region" description="Helical" evidence="6">
    <location>
        <begin position="97"/>
        <end position="126"/>
    </location>
</feature>
<reference evidence="7 8" key="1">
    <citation type="submission" date="2024-09" db="EMBL/GenBank/DDBJ databases">
        <authorList>
            <person name="Sun Q."/>
            <person name="Mori K."/>
        </authorList>
    </citation>
    <scope>NUCLEOTIDE SEQUENCE [LARGE SCALE GENOMIC DNA]</scope>
    <source>
        <strain evidence="7 8">CCM 7468</strain>
    </source>
</reference>
<evidence type="ECO:0000313" key="7">
    <source>
        <dbReference type="EMBL" id="MFC0385485.1"/>
    </source>
</evidence>
<comment type="caution">
    <text evidence="7">The sequence shown here is derived from an EMBL/GenBank/DDBJ whole genome shotgun (WGS) entry which is preliminary data.</text>
</comment>
<feature type="transmembrane region" description="Helical" evidence="6">
    <location>
        <begin position="407"/>
        <end position="431"/>
    </location>
</feature>
<dbReference type="PANTHER" id="PTHR43302">
    <property type="entry name" value="TRANSPORTER ARSB-RELATED"/>
    <property type="match status" value="1"/>
</dbReference>
<evidence type="ECO:0000256" key="2">
    <source>
        <dbReference type="ARBA" id="ARBA00022475"/>
    </source>
</evidence>
<sequence>MLAFLVFLATLVLVIWQPRGLGIGWSAMAGALVALLLGVIGWADVPVVWRIVWDATFTFIGLIVISLLLDEAGFFQWAALHVARWGGGRGRRLFPMVVLLGAAIAAVFANDGAALLLTPIVVAILLRLDFPPAATLAFVVATGFVADTTSLPLVISNLVNIVSANFFGIGFNRYAAVMVPVNAVALAATLGVLWLFHGRAVPARYDLSRLEAPGGAVRDGLVFRAAFPLLGLLLLGYAVLAPMGVPVSVVTGGGALALLALAGRWHRGGRGVVVPVGRVLRGAPWQIVLFSLGMYLVVYGLRNAGLTGALAGALAWLADQGPLVATLGTGFGAALLSSVMNNMPGVLVGALSIEEARGVPAATRELMVYANVIGCDLGPKLTPIGSLATLLWLHVLARKGIVIGWGAYMRVGLAITPPVLLAVLVALWLWLPLLGPGDPVLLGKP</sequence>
<dbReference type="RefSeq" id="WP_377049631.1">
    <property type="nucleotide sequence ID" value="NZ_JBHLVZ010000005.1"/>
</dbReference>
<evidence type="ECO:0000256" key="6">
    <source>
        <dbReference type="SAM" id="Phobius"/>
    </source>
</evidence>
<dbReference type="InterPro" id="IPR000802">
    <property type="entry name" value="Arsenical_pump_ArsB"/>
</dbReference>
<keyword evidence="2" id="KW-1003">Cell membrane</keyword>
<gene>
    <name evidence="7" type="ORF">ACFFIC_07925</name>
</gene>
<comment type="subcellular location">
    <subcellularLocation>
        <location evidence="1">Cell membrane</location>
        <topology evidence="1">Multi-pass membrane protein</topology>
    </subcellularLocation>
</comment>
<evidence type="ECO:0000256" key="4">
    <source>
        <dbReference type="ARBA" id="ARBA00022989"/>
    </source>
</evidence>
<accession>A0ABV6IPH9</accession>
<protein>
    <submittedName>
        <fullName evidence="7">Arsenic transporter</fullName>
    </submittedName>
</protein>